<feature type="region of interest" description="Disordered" evidence="1">
    <location>
        <begin position="1"/>
        <end position="76"/>
    </location>
</feature>
<evidence type="ECO:0000313" key="3">
    <source>
        <dbReference type="Proteomes" id="UP000248749"/>
    </source>
</evidence>
<feature type="non-terminal residue" evidence="2">
    <location>
        <position position="1"/>
    </location>
</feature>
<comment type="caution">
    <text evidence="2">The sequence shown here is derived from an EMBL/GenBank/DDBJ whole genome shotgun (WGS) entry which is preliminary data.</text>
</comment>
<sequence length="76" mass="7068">TADGRSGNGPTSAAAPTGSLNPAVPGTPAGLEPVGPPAAAGPGLLRRPSMPEAQAAVERVSPSSNGGPPHPAAGIA</sequence>
<feature type="compositionally biased region" description="Low complexity" evidence="1">
    <location>
        <begin position="28"/>
        <end position="45"/>
    </location>
</feature>
<evidence type="ECO:0000313" key="2">
    <source>
        <dbReference type="EMBL" id="PZF81846.1"/>
    </source>
</evidence>
<dbReference type="Proteomes" id="UP000248749">
    <property type="component" value="Unassembled WGS sequence"/>
</dbReference>
<protein>
    <submittedName>
        <fullName evidence="2">Uncharacterized protein</fullName>
    </submittedName>
</protein>
<gene>
    <name evidence="2" type="ORF">C1I99_31755</name>
</gene>
<organism evidence="2 3">
    <name type="scientific">Micromonospora deserti</name>
    <dbReference type="NCBI Taxonomy" id="2070366"/>
    <lineage>
        <taxon>Bacteria</taxon>
        <taxon>Bacillati</taxon>
        <taxon>Actinomycetota</taxon>
        <taxon>Actinomycetes</taxon>
        <taxon>Micromonosporales</taxon>
        <taxon>Micromonosporaceae</taxon>
        <taxon>Micromonospora</taxon>
    </lineage>
</organism>
<proteinExistence type="predicted"/>
<keyword evidence="3" id="KW-1185">Reference proteome</keyword>
<reference evidence="2 3" key="1">
    <citation type="submission" date="2018-01" db="EMBL/GenBank/DDBJ databases">
        <title>Draft genome sequence of Salinispora sp. 13K206.</title>
        <authorList>
            <person name="Sahin N."/>
            <person name="Saygin H."/>
            <person name="Ay H."/>
        </authorList>
    </citation>
    <scope>NUCLEOTIDE SEQUENCE [LARGE SCALE GENOMIC DNA]</scope>
    <source>
        <strain evidence="2 3">13K206</strain>
    </source>
</reference>
<accession>A0A2W2C7Y1</accession>
<dbReference type="EMBL" id="POUB01000547">
    <property type="protein sequence ID" value="PZF81846.1"/>
    <property type="molecule type" value="Genomic_DNA"/>
</dbReference>
<evidence type="ECO:0000256" key="1">
    <source>
        <dbReference type="SAM" id="MobiDB-lite"/>
    </source>
</evidence>
<dbReference type="AlphaFoldDB" id="A0A2W2C7Y1"/>
<name>A0A2W2C7Y1_9ACTN</name>